<dbReference type="InterPro" id="IPR016024">
    <property type="entry name" value="ARM-type_fold"/>
</dbReference>
<comment type="caution">
    <text evidence="5">The sequence shown here is derived from an EMBL/GenBank/DDBJ whole genome shotgun (WGS) entry which is preliminary data.</text>
</comment>
<name>A0A7J7GIF4_CAMSI</name>
<evidence type="ECO:0000256" key="4">
    <source>
        <dbReference type="ARBA" id="ARBA00023136"/>
    </source>
</evidence>
<dbReference type="Gene3D" id="1.25.10.10">
    <property type="entry name" value="Leucine-rich Repeat Variant"/>
    <property type="match status" value="1"/>
</dbReference>
<accession>A0A7J7GIF4</accession>
<keyword evidence="6" id="KW-1185">Reference proteome</keyword>
<protein>
    <submittedName>
        <fullName evidence="5">Uncharacterized protein</fullName>
    </submittedName>
</protein>
<evidence type="ECO:0000313" key="5">
    <source>
        <dbReference type="EMBL" id="KAF5940237.1"/>
    </source>
</evidence>
<dbReference type="GO" id="GO:0005737">
    <property type="term" value="C:cytoplasm"/>
    <property type="evidence" value="ECO:0007669"/>
    <property type="project" value="UniProtKB-ARBA"/>
</dbReference>
<dbReference type="GO" id="GO:0012505">
    <property type="term" value="C:endomembrane system"/>
    <property type="evidence" value="ECO:0007669"/>
    <property type="project" value="UniProtKB-SubCell"/>
</dbReference>
<evidence type="ECO:0000313" key="6">
    <source>
        <dbReference type="Proteomes" id="UP000593564"/>
    </source>
</evidence>
<keyword evidence="4" id="KW-0472">Membrane</keyword>
<evidence type="ECO:0000256" key="1">
    <source>
        <dbReference type="ARBA" id="ARBA00004308"/>
    </source>
</evidence>
<dbReference type="AlphaFoldDB" id="A0A7J7GIF4"/>
<gene>
    <name evidence="5" type="ORF">HYC85_021404</name>
</gene>
<organism evidence="5 6">
    <name type="scientific">Camellia sinensis</name>
    <name type="common">Tea plant</name>
    <name type="synonym">Thea sinensis</name>
    <dbReference type="NCBI Taxonomy" id="4442"/>
    <lineage>
        <taxon>Eukaryota</taxon>
        <taxon>Viridiplantae</taxon>
        <taxon>Streptophyta</taxon>
        <taxon>Embryophyta</taxon>
        <taxon>Tracheophyta</taxon>
        <taxon>Spermatophyta</taxon>
        <taxon>Magnoliopsida</taxon>
        <taxon>eudicotyledons</taxon>
        <taxon>Gunneridae</taxon>
        <taxon>Pentapetalae</taxon>
        <taxon>asterids</taxon>
        <taxon>Ericales</taxon>
        <taxon>Theaceae</taxon>
        <taxon>Camellia</taxon>
    </lineage>
</organism>
<dbReference type="Proteomes" id="UP000593564">
    <property type="component" value="Unassembled WGS sequence"/>
</dbReference>
<keyword evidence="2" id="KW-0813">Transport</keyword>
<comment type="subcellular location">
    <subcellularLocation>
        <location evidence="1">Endomembrane system</location>
    </subcellularLocation>
</comment>
<dbReference type="SUPFAM" id="SSF48371">
    <property type="entry name" value="ARM repeat"/>
    <property type="match status" value="1"/>
</dbReference>
<dbReference type="InterPro" id="IPR011989">
    <property type="entry name" value="ARM-like"/>
</dbReference>
<dbReference type="EMBL" id="JACBKZ010000010">
    <property type="protein sequence ID" value="KAF5940237.1"/>
    <property type="molecule type" value="Genomic_DNA"/>
</dbReference>
<reference evidence="6" key="1">
    <citation type="journal article" date="2020" name="Nat. Commun.">
        <title>Genome assembly of wild tea tree DASZ reveals pedigree and selection history of tea varieties.</title>
        <authorList>
            <person name="Zhang W."/>
            <person name="Zhang Y."/>
            <person name="Qiu H."/>
            <person name="Guo Y."/>
            <person name="Wan H."/>
            <person name="Zhang X."/>
            <person name="Scossa F."/>
            <person name="Alseekh S."/>
            <person name="Zhang Q."/>
            <person name="Wang P."/>
            <person name="Xu L."/>
            <person name="Schmidt M.H."/>
            <person name="Jia X."/>
            <person name="Li D."/>
            <person name="Zhu A."/>
            <person name="Guo F."/>
            <person name="Chen W."/>
            <person name="Ni D."/>
            <person name="Usadel B."/>
            <person name="Fernie A.R."/>
            <person name="Wen W."/>
        </authorList>
    </citation>
    <scope>NUCLEOTIDE SEQUENCE [LARGE SCALE GENOMIC DNA]</scope>
    <source>
        <strain evidence="6">cv. G240</strain>
    </source>
</reference>
<dbReference type="GO" id="GO:0015031">
    <property type="term" value="P:protein transport"/>
    <property type="evidence" value="ECO:0007669"/>
    <property type="project" value="UniProtKB-KW"/>
</dbReference>
<dbReference type="PANTHER" id="PTHR22780">
    <property type="entry name" value="ADAPTIN, ALPHA/GAMMA/EPSILON"/>
    <property type="match status" value="1"/>
</dbReference>
<keyword evidence="3" id="KW-0653">Protein transport</keyword>
<reference evidence="5 6" key="2">
    <citation type="submission" date="2020-07" db="EMBL/GenBank/DDBJ databases">
        <title>Genome assembly of wild tea tree DASZ reveals pedigree and selection history of tea varieties.</title>
        <authorList>
            <person name="Zhang W."/>
        </authorList>
    </citation>
    <scope>NUCLEOTIDE SEQUENCE [LARGE SCALE GENOMIC DNA]</scope>
    <source>
        <strain evidence="6">cv. G240</strain>
        <tissue evidence="5">Leaf</tissue>
    </source>
</reference>
<evidence type="ECO:0000256" key="2">
    <source>
        <dbReference type="ARBA" id="ARBA00022448"/>
    </source>
</evidence>
<proteinExistence type="predicted"/>
<dbReference type="InterPro" id="IPR050840">
    <property type="entry name" value="Adaptor_Complx_Large_Subunit"/>
</dbReference>
<sequence>MDPLCMHLTAVEKDDVQDVDTNATTETNTVVKSTRPQGSGKKAGCCMHFRNLHIDNEYSAWRIYSCPKLNNPVSGCSTSALSDSKSIVLDEDVGKKNKKSSGRMTFEGFDMTVRNASRGTDSSVGEMKSQEIGEDRLQLLRDVSGAFKPASENAFKGILTSLPKAGGGEFGKFYSLPALNDPRIESCSPVDSEEFEPEALVDSGVAHHQDNSEMKTGLEEAHKGWFNSGMDSLDVQDIIKRHQSQIITSLKDPDISIRRRALDLVYGMCDVSNAKDIVEELLQVPYCCSQTANCL</sequence>
<evidence type="ECO:0000256" key="3">
    <source>
        <dbReference type="ARBA" id="ARBA00022927"/>
    </source>
</evidence>